<feature type="transmembrane region" description="Helical" evidence="1">
    <location>
        <begin position="93"/>
        <end position="116"/>
    </location>
</feature>
<protein>
    <submittedName>
        <fullName evidence="2">Uncharacterized protein</fullName>
    </submittedName>
</protein>
<gene>
    <name evidence="2" type="ORF">T07_5730</name>
</gene>
<proteinExistence type="predicted"/>
<dbReference type="Proteomes" id="UP000054630">
    <property type="component" value="Unassembled WGS sequence"/>
</dbReference>
<keyword evidence="1" id="KW-0472">Membrane</keyword>
<dbReference type="AlphaFoldDB" id="A0A0V0SAH0"/>
<dbReference type="EMBL" id="JYDL01000022">
    <property type="protein sequence ID" value="KRX23674.1"/>
    <property type="molecule type" value="Genomic_DNA"/>
</dbReference>
<evidence type="ECO:0000313" key="3">
    <source>
        <dbReference type="Proteomes" id="UP000054630"/>
    </source>
</evidence>
<sequence>MIMRYSLKFPSLVQYFFVLGNSIFLHFRSVSNKLKKVVSLWFQRRFWKVLRHINSCQVPILIHRKPPYWNSVGMEQGWLNFRKAELVAIIMRYSFAFCSIVQYFVVLGNLIFLHFLSISNKFKKVVYYGERCA</sequence>
<organism evidence="2 3">
    <name type="scientific">Trichinella nelsoni</name>
    <dbReference type="NCBI Taxonomy" id="6336"/>
    <lineage>
        <taxon>Eukaryota</taxon>
        <taxon>Metazoa</taxon>
        <taxon>Ecdysozoa</taxon>
        <taxon>Nematoda</taxon>
        <taxon>Enoplea</taxon>
        <taxon>Dorylaimia</taxon>
        <taxon>Trichinellida</taxon>
        <taxon>Trichinellidae</taxon>
        <taxon>Trichinella</taxon>
    </lineage>
</organism>
<comment type="caution">
    <text evidence="2">The sequence shown here is derived from an EMBL/GenBank/DDBJ whole genome shotgun (WGS) entry which is preliminary data.</text>
</comment>
<keyword evidence="3" id="KW-1185">Reference proteome</keyword>
<name>A0A0V0SAH0_9BILA</name>
<evidence type="ECO:0000313" key="2">
    <source>
        <dbReference type="EMBL" id="KRX23674.1"/>
    </source>
</evidence>
<keyword evidence="1" id="KW-1133">Transmembrane helix</keyword>
<feature type="transmembrane region" description="Helical" evidence="1">
    <location>
        <begin position="12"/>
        <end position="31"/>
    </location>
</feature>
<accession>A0A0V0SAH0</accession>
<reference evidence="2 3" key="1">
    <citation type="submission" date="2015-01" db="EMBL/GenBank/DDBJ databases">
        <title>Evolution of Trichinella species and genotypes.</title>
        <authorList>
            <person name="Korhonen P.K."/>
            <person name="Edoardo P."/>
            <person name="Giuseppe L.R."/>
            <person name="Gasser R.B."/>
        </authorList>
    </citation>
    <scope>NUCLEOTIDE SEQUENCE [LARGE SCALE GENOMIC DNA]</scope>
    <source>
        <strain evidence="2">ISS37</strain>
    </source>
</reference>
<keyword evidence="1" id="KW-0812">Transmembrane</keyword>
<evidence type="ECO:0000256" key="1">
    <source>
        <dbReference type="SAM" id="Phobius"/>
    </source>
</evidence>